<proteinExistence type="predicted"/>
<dbReference type="SUPFAM" id="SSF50129">
    <property type="entry name" value="GroES-like"/>
    <property type="match status" value="1"/>
</dbReference>
<dbReference type="OrthoDB" id="7482721at2759"/>
<protein>
    <submittedName>
        <fullName evidence="4">Zn2+-binding dehydrogenase</fullName>
    </submittedName>
</protein>
<evidence type="ECO:0000259" key="3">
    <source>
        <dbReference type="SMART" id="SM00829"/>
    </source>
</evidence>
<dbReference type="InterPro" id="IPR013154">
    <property type="entry name" value="ADH-like_N"/>
</dbReference>
<accession>A0A1Y1HPY1</accession>
<dbReference type="Proteomes" id="UP000054558">
    <property type="component" value="Unassembled WGS sequence"/>
</dbReference>
<evidence type="ECO:0000313" key="4">
    <source>
        <dbReference type="EMBL" id="GAQ80133.1"/>
    </source>
</evidence>
<dbReference type="InterPro" id="IPR013149">
    <property type="entry name" value="ADH-like_C"/>
</dbReference>
<dbReference type="Pfam" id="PF00107">
    <property type="entry name" value="ADH_zinc_N"/>
    <property type="match status" value="1"/>
</dbReference>
<dbReference type="SUPFAM" id="SSF51735">
    <property type="entry name" value="NAD(P)-binding Rossmann-fold domains"/>
    <property type="match status" value="1"/>
</dbReference>
<dbReference type="InterPro" id="IPR020843">
    <property type="entry name" value="ER"/>
</dbReference>
<dbReference type="CDD" id="cd05282">
    <property type="entry name" value="ETR_like"/>
    <property type="match status" value="1"/>
</dbReference>
<evidence type="ECO:0000313" key="5">
    <source>
        <dbReference type="Proteomes" id="UP000054558"/>
    </source>
</evidence>
<keyword evidence="2" id="KW-0560">Oxidoreductase</keyword>
<organism evidence="4 5">
    <name type="scientific">Klebsormidium nitens</name>
    <name type="common">Green alga</name>
    <name type="synonym">Ulothrix nitens</name>
    <dbReference type="NCBI Taxonomy" id="105231"/>
    <lineage>
        <taxon>Eukaryota</taxon>
        <taxon>Viridiplantae</taxon>
        <taxon>Streptophyta</taxon>
        <taxon>Klebsormidiophyceae</taxon>
        <taxon>Klebsormidiales</taxon>
        <taxon>Klebsormidiaceae</taxon>
        <taxon>Klebsormidium</taxon>
    </lineage>
</organism>
<dbReference type="AlphaFoldDB" id="A0A1Y1HPY1"/>
<dbReference type="EMBL" id="DF236996">
    <property type="protein sequence ID" value="GAQ80133.1"/>
    <property type="molecule type" value="Genomic_DNA"/>
</dbReference>
<keyword evidence="1" id="KW-0521">NADP</keyword>
<dbReference type="GO" id="GO:0070402">
    <property type="term" value="F:NADPH binding"/>
    <property type="evidence" value="ECO:0000318"/>
    <property type="project" value="GO_Central"/>
</dbReference>
<dbReference type="Gene3D" id="3.40.50.720">
    <property type="entry name" value="NAD(P)-binding Rossmann-like Domain"/>
    <property type="match status" value="1"/>
</dbReference>
<dbReference type="Pfam" id="PF08240">
    <property type="entry name" value="ADH_N"/>
    <property type="match status" value="1"/>
</dbReference>
<evidence type="ECO:0000256" key="2">
    <source>
        <dbReference type="ARBA" id="ARBA00023002"/>
    </source>
</evidence>
<gene>
    <name evidence="4" type="ORF">KFL_000470070</name>
</gene>
<dbReference type="InterPro" id="IPR036291">
    <property type="entry name" value="NAD(P)-bd_dom_sf"/>
</dbReference>
<evidence type="ECO:0000256" key="1">
    <source>
        <dbReference type="ARBA" id="ARBA00022857"/>
    </source>
</evidence>
<feature type="domain" description="Enoyl reductase (ER)" evidence="3">
    <location>
        <begin position="18"/>
        <end position="342"/>
    </location>
</feature>
<dbReference type="PANTHER" id="PTHR48106:SF2">
    <property type="entry name" value="ZN2+-BINDING DEHYDROGENASE"/>
    <property type="match status" value="1"/>
</dbReference>
<dbReference type="Gene3D" id="3.90.180.10">
    <property type="entry name" value="Medium-chain alcohol dehydrogenases, catalytic domain"/>
    <property type="match status" value="1"/>
</dbReference>
<dbReference type="STRING" id="105231.A0A1Y1HPY1"/>
<dbReference type="InterPro" id="IPR011032">
    <property type="entry name" value="GroES-like_sf"/>
</dbReference>
<dbReference type="GO" id="GO:0016651">
    <property type="term" value="F:oxidoreductase activity, acting on NAD(P)H"/>
    <property type="evidence" value="ECO:0000318"/>
    <property type="project" value="GO_Central"/>
</dbReference>
<dbReference type="SMART" id="SM00829">
    <property type="entry name" value="PKS_ER"/>
    <property type="match status" value="1"/>
</dbReference>
<reference evidence="4 5" key="1">
    <citation type="journal article" date="2014" name="Nat. Commun.">
        <title>Klebsormidium flaccidum genome reveals primary factors for plant terrestrial adaptation.</title>
        <authorList>
            <person name="Hori K."/>
            <person name="Maruyama F."/>
            <person name="Fujisawa T."/>
            <person name="Togashi T."/>
            <person name="Yamamoto N."/>
            <person name="Seo M."/>
            <person name="Sato S."/>
            <person name="Yamada T."/>
            <person name="Mori H."/>
            <person name="Tajima N."/>
            <person name="Moriyama T."/>
            <person name="Ikeuchi M."/>
            <person name="Watanabe M."/>
            <person name="Wada H."/>
            <person name="Kobayashi K."/>
            <person name="Saito M."/>
            <person name="Masuda T."/>
            <person name="Sasaki-Sekimoto Y."/>
            <person name="Mashiguchi K."/>
            <person name="Awai K."/>
            <person name="Shimojima M."/>
            <person name="Masuda S."/>
            <person name="Iwai M."/>
            <person name="Nobusawa T."/>
            <person name="Narise T."/>
            <person name="Kondo S."/>
            <person name="Saito H."/>
            <person name="Sato R."/>
            <person name="Murakawa M."/>
            <person name="Ihara Y."/>
            <person name="Oshima-Yamada Y."/>
            <person name="Ohtaka K."/>
            <person name="Satoh M."/>
            <person name="Sonobe K."/>
            <person name="Ishii M."/>
            <person name="Ohtani R."/>
            <person name="Kanamori-Sato M."/>
            <person name="Honoki R."/>
            <person name="Miyazaki D."/>
            <person name="Mochizuki H."/>
            <person name="Umetsu J."/>
            <person name="Higashi K."/>
            <person name="Shibata D."/>
            <person name="Kamiya Y."/>
            <person name="Sato N."/>
            <person name="Nakamura Y."/>
            <person name="Tabata S."/>
            <person name="Ida S."/>
            <person name="Kurokawa K."/>
            <person name="Ohta H."/>
        </authorList>
    </citation>
    <scope>NUCLEOTIDE SEQUENCE [LARGE SCALE GENOMIC DNA]</scope>
    <source>
        <strain evidence="4 5">NIES-2285</strain>
    </source>
</reference>
<sequence length="344" mass="37106">MSYQAPSAIYIRKQDGQAFLDEIEVGRKEKPSPQAGEVLVRLLVRPVNPADVLSMQGYYPGFQPASLPAIPGLEGYGKIEEIGSGVSGLSVGQRVVPILLNNYTKHGNGSWQDYIAVKQDDIIPIPDSISDEHAAQFIVNPWTAIGLLKFLNIPKGEWLLQTGASSVLGRQIIALAKHLGIKTVNVVRRPDAEAELKALGADAVIASTGDHSDLSAKVKQVTGANGAYAAIDAVAGDIVKALSESVRNNGLLVLYGGMSGAMESVFMHWEVALRKVNITGYWVTPDIAAMTPEQKRERANEVIDLMNQRVISPFSGEKFDLKDVKKAVQKSLEEKRGGKVLLVG</sequence>
<dbReference type="OMA" id="PPTAWIM"/>
<keyword evidence="5" id="KW-1185">Reference proteome</keyword>
<name>A0A1Y1HPY1_KLENI</name>
<dbReference type="PANTHER" id="PTHR48106">
    <property type="entry name" value="QUINONE OXIDOREDUCTASE PIG3-RELATED"/>
    <property type="match status" value="1"/>
</dbReference>